<keyword evidence="3" id="KW-1185">Reference proteome</keyword>
<comment type="caution">
    <text evidence="2">The sequence shown here is derived from an EMBL/GenBank/DDBJ whole genome shotgun (WGS) entry which is preliminary data.</text>
</comment>
<gene>
    <name evidence="2" type="ORF">V1264_007306</name>
</gene>
<keyword evidence="1" id="KW-0732">Signal</keyword>
<accession>A0AAN9AUY9</accession>
<evidence type="ECO:0000313" key="2">
    <source>
        <dbReference type="EMBL" id="KAK7093582.1"/>
    </source>
</evidence>
<name>A0AAN9AUY9_9CAEN</name>
<proteinExistence type="predicted"/>
<protein>
    <submittedName>
        <fullName evidence="2">Uncharacterized protein</fullName>
    </submittedName>
</protein>
<sequence>MMKLLLQIFAVIFACLLLASAAPSYELRQVRSVAEQPSICKRNHLCRWAVCPWSQWFRVSPENCQFVESTCRCPSDMQCERTNAMRPGSDFIVFKFRCQ</sequence>
<reference evidence="2 3" key="1">
    <citation type="submission" date="2024-02" db="EMBL/GenBank/DDBJ databases">
        <title>Chromosome-scale genome assembly of the rough periwinkle Littorina saxatilis.</title>
        <authorList>
            <person name="De Jode A."/>
            <person name="Faria R."/>
            <person name="Formenti G."/>
            <person name="Sims Y."/>
            <person name="Smith T.P."/>
            <person name="Tracey A."/>
            <person name="Wood J.M.D."/>
            <person name="Zagrodzka Z.B."/>
            <person name="Johannesson K."/>
            <person name="Butlin R.K."/>
            <person name="Leder E.H."/>
        </authorList>
    </citation>
    <scope>NUCLEOTIDE SEQUENCE [LARGE SCALE GENOMIC DNA]</scope>
    <source>
        <strain evidence="2">Snail1</strain>
        <tissue evidence="2">Muscle</tissue>
    </source>
</reference>
<dbReference type="Proteomes" id="UP001374579">
    <property type="component" value="Unassembled WGS sequence"/>
</dbReference>
<organism evidence="2 3">
    <name type="scientific">Littorina saxatilis</name>
    <dbReference type="NCBI Taxonomy" id="31220"/>
    <lineage>
        <taxon>Eukaryota</taxon>
        <taxon>Metazoa</taxon>
        <taxon>Spiralia</taxon>
        <taxon>Lophotrochozoa</taxon>
        <taxon>Mollusca</taxon>
        <taxon>Gastropoda</taxon>
        <taxon>Caenogastropoda</taxon>
        <taxon>Littorinimorpha</taxon>
        <taxon>Littorinoidea</taxon>
        <taxon>Littorinidae</taxon>
        <taxon>Littorina</taxon>
    </lineage>
</organism>
<feature type="signal peptide" evidence="1">
    <location>
        <begin position="1"/>
        <end position="21"/>
    </location>
</feature>
<dbReference type="EMBL" id="JBAMIC010000019">
    <property type="protein sequence ID" value="KAK7093582.1"/>
    <property type="molecule type" value="Genomic_DNA"/>
</dbReference>
<dbReference type="AlphaFoldDB" id="A0AAN9AUY9"/>
<evidence type="ECO:0000256" key="1">
    <source>
        <dbReference type="SAM" id="SignalP"/>
    </source>
</evidence>
<dbReference type="PROSITE" id="PS51257">
    <property type="entry name" value="PROKAR_LIPOPROTEIN"/>
    <property type="match status" value="1"/>
</dbReference>
<evidence type="ECO:0000313" key="3">
    <source>
        <dbReference type="Proteomes" id="UP001374579"/>
    </source>
</evidence>
<feature type="chain" id="PRO_5042831857" evidence="1">
    <location>
        <begin position="22"/>
        <end position="99"/>
    </location>
</feature>